<reference evidence="1 2" key="1">
    <citation type="journal article" date="2015" name="Nature">
        <title>rRNA introns, odd ribosomes, and small enigmatic genomes across a large radiation of phyla.</title>
        <authorList>
            <person name="Brown C.T."/>
            <person name="Hug L.A."/>
            <person name="Thomas B.C."/>
            <person name="Sharon I."/>
            <person name="Castelle C.J."/>
            <person name="Singh A."/>
            <person name="Wilkins M.J."/>
            <person name="Williams K.H."/>
            <person name="Banfield J.F."/>
        </authorList>
    </citation>
    <scope>NUCLEOTIDE SEQUENCE [LARGE SCALE GENOMIC DNA]</scope>
</reference>
<dbReference type="Proteomes" id="UP000034006">
    <property type="component" value="Unassembled WGS sequence"/>
</dbReference>
<proteinExistence type="predicted"/>
<dbReference type="AlphaFoldDB" id="A0A0G1HXI6"/>
<protein>
    <submittedName>
        <fullName evidence="1">Uncharacterized protein</fullName>
    </submittedName>
</protein>
<gene>
    <name evidence="1" type="ORF">UW44_C0013G0053</name>
</gene>
<accession>A0A0G1HXI6</accession>
<dbReference type="EMBL" id="LCIH01000013">
    <property type="protein sequence ID" value="KKT51333.1"/>
    <property type="molecule type" value="Genomic_DNA"/>
</dbReference>
<evidence type="ECO:0000313" key="1">
    <source>
        <dbReference type="EMBL" id="KKT51333.1"/>
    </source>
</evidence>
<comment type="caution">
    <text evidence="1">The sequence shown here is derived from an EMBL/GenBank/DDBJ whole genome shotgun (WGS) entry which is preliminary data.</text>
</comment>
<name>A0A0G1HXI6_9BACT</name>
<evidence type="ECO:0000313" key="2">
    <source>
        <dbReference type="Proteomes" id="UP000034006"/>
    </source>
</evidence>
<sequence length="55" mass="6324">MEESPSGLWRLLGKQVCFGIRGSESRLLRQKQIWLQKVNNLTLPLTLGVDVDMIR</sequence>
<dbReference type="STRING" id="1618387.UW44_C0013G0053"/>
<organism evidence="1 2">
    <name type="scientific">Candidatus Collierbacteria bacterium GW2011_GWB2_44_22</name>
    <dbReference type="NCBI Taxonomy" id="1618387"/>
    <lineage>
        <taxon>Bacteria</taxon>
        <taxon>Candidatus Collieribacteriota</taxon>
    </lineage>
</organism>